<dbReference type="Gene3D" id="2.40.160.20">
    <property type="match status" value="1"/>
</dbReference>
<evidence type="ECO:0000313" key="4">
    <source>
        <dbReference type="EMBL" id="AIE85373.1"/>
    </source>
</evidence>
<dbReference type="AlphaFoldDB" id="A0A068NP86"/>
<evidence type="ECO:0000256" key="1">
    <source>
        <dbReference type="ARBA" id="ARBA00022729"/>
    </source>
</evidence>
<dbReference type="KEGG" id="fgi:OP10G_2005"/>
<dbReference type="SUPFAM" id="SSF56925">
    <property type="entry name" value="OMPA-like"/>
    <property type="match status" value="1"/>
</dbReference>
<dbReference type="Proteomes" id="UP000027982">
    <property type="component" value="Chromosome"/>
</dbReference>
<protein>
    <recommendedName>
        <fullName evidence="3">Outer membrane protein beta-barrel domain-containing protein</fullName>
    </recommendedName>
</protein>
<sequence length="177" mass="18773">MKKIQLSVIVVASLGLSALAAAETGKGRPFKVELGAYFPSFSEAGISKKTGATFAFGYNFKNENSDAKMPVQLGLELRGSSFKASDATDEATITISQFLANADLSSPDGKLFYGVHLGFGKGSASSGNVTVSDDKTRFVYGAHVGYNFSPTVYGIAHYTTASQEVYRGFSVAVGYRF</sequence>
<keyword evidence="5" id="KW-1185">Reference proteome</keyword>
<dbReference type="RefSeq" id="WP_025226051.1">
    <property type="nucleotide sequence ID" value="NZ_CP007139.1"/>
</dbReference>
<evidence type="ECO:0000313" key="5">
    <source>
        <dbReference type="Proteomes" id="UP000027982"/>
    </source>
</evidence>
<feature type="chain" id="PRO_5001651885" description="Outer membrane protein beta-barrel domain-containing protein" evidence="2">
    <location>
        <begin position="23"/>
        <end position="177"/>
    </location>
</feature>
<evidence type="ECO:0000259" key="3">
    <source>
        <dbReference type="Pfam" id="PF13505"/>
    </source>
</evidence>
<evidence type="ECO:0000256" key="2">
    <source>
        <dbReference type="SAM" id="SignalP"/>
    </source>
</evidence>
<dbReference type="InterPro" id="IPR011250">
    <property type="entry name" value="OMP/PagP_B-barrel"/>
</dbReference>
<dbReference type="EMBL" id="CP007139">
    <property type="protein sequence ID" value="AIE85373.1"/>
    <property type="molecule type" value="Genomic_DNA"/>
</dbReference>
<reference evidence="4 5" key="1">
    <citation type="journal article" date="2014" name="PLoS ONE">
        <title>The first complete genome sequence of the class fimbriimonadia in the phylum armatimonadetes.</title>
        <authorList>
            <person name="Hu Z.Y."/>
            <person name="Wang Y.Z."/>
            <person name="Im W.T."/>
            <person name="Wang S.Y."/>
            <person name="Zhao G.P."/>
            <person name="Zheng H.J."/>
            <person name="Quan Z.X."/>
        </authorList>
    </citation>
    <scope>NUCLEOTIDE SEQUENCE [LARGE SCALE GENOMIC DNA]</scope>
    <source>
        <strain evidence="4">Gsoil 348</strain>
    </source>
</reference>
<accession>A0A068NP86</accession>
<feature type="domain" description="Outer membrane protein beta-barrel" evidence="3">
    <location>
        <begin position="10"/>
        <end position="177"/>
    </location>
</feature>
<dbReference type="InterPro" id="IPR027385">
    <property type="entry name" value="Beta-barrel_OMP"/>
</dbReference>
<organism evidence="4 5">
    <name type="scientific">Fimbriimonas ginsengisoli Gsoil 348</name>
    <dbReference type="NCBI Taxonomy" id="661478"/>
    <lineage>
        <taxon>Bacteria</taxon>
        <taxon>Bacillati</taxon>
        <taxon>Armatimonadota</taxon>
        <taxon>Fimbriimonadia</taxon>
        <taxon>Fimbriimonadales</taxon>
        <taxon>Fimbriimonadaceae</taxon>
        <taxon>Fimbriimonas</taxon>
    </lineage>
</organism>
<gene>
    <name evidence="4" type="ORF">OP10G_2005</name>
</gene>
<dbReference type="STRING" id="661478.OP10G_2005"/>
<feature type="signal peptide" evidence="2">
    <location>
        <begin position="1"/>
        <end position="22"/>
    </location>
</feature>
<keyword evidence="1 2" id="KW-0732">Signal</keyword>
<name>A0A068NP86_FIMGI</name>
<proteinExistence type="predicted"/>
<dbReference type="HOGENOM" id="CLU_1515735_0_0_0"/>
<dbReference type="Pfam" id="PF13505">
    <property type="entry name" value="OMP_b-brl"/>
    <property type="match status" value="1"/>
</dbReference>